<keyword evidence="6" id="KW-0482">Metalloprotease</keyword>
<name>A0A497ESA6_9CREN</name>
<dbReference type="GO" id="GO:0008237">
    <property type="term" value="F:metallopeptidase activity"/>
    <property type="evidence" value="ECO:0007669"/>
    <property type="project" value="UniProtKB-KW"/>
</dbReference>
<evidence type="ECO:0000256" key="4">
    <source>
        <dbReference type="ARBA" id="ARBA00022801"/>
    </source>
</evidence>
<evidence type="ECO:0008006" key="9">
    <source>
        <dbReference type="Google" id="ProtNLM"/>
    </source>
</evidence>
<dbReference type="Pfam" id="PF07998">
    <property type="entry name" value="Peptidase_M54"/>
    <property type="match status" value="1"/>
</dbReference>
<dbReference type="SUPFAM" id="SSF55486">
    <property type="entry name" value="Metalloproteases ('zincins'), catalytic domain"/>
    <property type="match status" value="1"/>
</dbReference>
<dbReference type="Proteomes" id="UP000278475">
    <property type="component" value="Unassembled WGS sequence"/>
</dbReference>
<dbReference type="EMBL" id="QMQV01000015">
    <property type="protein sequence ID" value="RLE50006.1"/>
    <property type="molecule type" value="Genomic_DNA"/>
</dbReference>
<dbReference type="GO" id="GO:0046872">
    <property type="term" value="F:metal ion binding"/>
    <property type="evidence" value="ECO:0007669"/>
    <property type="project" value="UniProtKB-KW"/>
</dbReference>
<keyword evidence="3" id="KW-0479">Metal-binding</keyword>
<evidence type="ECO:0000313" key="7">
    <source>
        <dbReference type="EMBL" id="RLE50006.1"/>
    </source>
</evidence>
<evidence type="ECO:0000256" key="1">
    <source>
        <dbReference type="ARBA" id="ARBA00001947"/>
    </source>
</evidence>
<evidence type="ECO:0000256" key="3">
    <source>
        <dbReference type="ARBA" id="ARBA00022723"/>
    </source>
</evidence>
<dbReference type="Gene3D" id="3.40.390.10">
    <property type="entry name" value="Collagenase (Catalytic Domain)"/>
    <property type="match status" value="1"/>
</dbReference>
<keyword evidence="5" id="KW-0862">Zinc</keyword>
<comment type="cofactor">
    <cofactor evidence="1">
        <name>Zn(2+)</name>
        <dbReference type="ChEBI" id="CHEBI:29105"/>
    </cofactor>
</comment>
<dbReference type="InterPro" id="IPR012962">
    <property type="entry name" value="Pept_M54_archaemetzincn"/>
</dbReference>
<proteinExistence type="predicted"/>
<sequence>MSFAERKFNVKLIGLGLPLHTVCDIVKCAEQIFAGLARFEVFDLNSKLELKGFSKLRLLPYRFNKLMAKLTYWYAKNFGFAVSPDSFLALASLVADITGFDCAVIVAPIKSYQAFLGEIFGASDYTGIRFPRAAFVPLLSLFEKCPSYEVFINRASKLIAHEVAHVLGLKDCFSPLCVMMGRGGLEVLDHIPPSFCASCFFKLLSKASKTSQLTRMKRCV</sequence>
<evidence type="ECO:0000256" key="2">
    <source>
        <dbReference type="ARBA" id="ARBA00022670"/>
    </source>
</evidence>
<dbReference type="AlphaFoldDB" id="A0A497ESA6"/>
<reference evidence="7 8" key="1">
    <citation type="submission" date="2018-06" db="EMBL/GenBank/DDBJ databases">
        <title>Extensive metabolic versatility and redundancy in microbially diverse, dynamic hydrothermal sediments.</title>
        <authorList>
            <person name="Dombrowski N."/>
            <person name="Teske A."/>
            <person name="Baker B.J."/>
        </authorList>
    </citation>
    <scope>NUCLEOTIDE SEQUENCE [LARGE SCALE GENOMIC DNA]</scope>
    <source>
        <strain evidence="7">B66_G16</strain>
    </source>
</reference>
<keyword evidence="2" id="KW-0645">Protease</keyword>
<accession>A0A497ESA6</accession>
<keyword evidence="4" id="KW-0378">Hydrolase</keyword>
<evidence type="ECO:0000313" key="8">
    <source>
        <dbReference type="Proteomes" id="UP000278475"/>
    </source>
</evidence>
<evidence type="ECO:0000256" key="6">
    <source>
        <dbReference type="ARBA" id="ARBA00023049"/>
    </source>
</evidence>
<gene>
    <name evidence="7" type="ORF">DRJ31_02750</name>
</gene>
<comment type="caution">
    <text evidence="7">The sequence shown here is derived from an EMBL/GenBank/DDBJ whole genome shotgun (WGS) entry which is preliminary data.</text>
</comment>
<dbReference type="InterPro" id="IPR024079">
    <property type="entry name" value="MetalloPept_cat_dom_sf"/>
</dbReference>
<protein>
    <recommendedName>
        <fullName evidence="9">Archaemetzincin</fullName>
    </recommendedName>
</protein>
<organism evidence="7 8">
    <name type="scientific">Thermoproteota archaeon</name>
    <dbReference type="NCBI Taxonomy" id="2056631"/>
    <lineage>
        <taxon>Archaea</taxon>
        <taxon>Thermoproteota</taxon>
    </lineage>
</organism>
<evidence type="ECO:0000256" key="5">
    <source>
        <dbReference type="ARBA" id="ARBA00022833"/>
    </source>
</evidence>
<dbReference type="GO" id="GO:0006508">
    <property type="term" value="P:proteolysis"/>
    <property type="evidence" value="ECO:0007669"/>
    <property type="project" value="UniProtKB-KW"/>
</dbReference>